<dbReference type="AlphaFoldDB" id="F2JUA5"/>
<dbReference type="Proteomes" id="UP000001062">
    <property type="component" value="Chromosome"/>
</dbReference>
<dbReference type="PATRIC" id="fig|717774.3.peg.3613"/>
<dbReference type="eggNOG" id="ENOG5033D2I">
    <property type="taxonomic scope" value="Bacteria"/>
</dbReference>
<name>F2JUA5_MARM1</name>
<accession>F2JUA5</accession>
<sequence length="117" mass="13677">MSIVDKTDSEIFEIALPMINDVIQGSNEKNWALFSKYQTAEELNDPDNRKNVEKLWNEHEFFTSLSAEREFLAVIRRDDIAQVIWKQVSTKVVGEYLACYFLKEVDNEVKEVGFRVL</sequence>
<proteinExistence type="predicted"/>
<reference evidence="1 2" key="1">
    <citation type="journal article" date="2012" name="Stand. Genomic Sci.">
        <title>Complete genome sequence of the melanogenic marine bacterium Marinomonas mediterranea type strain (MMB-1(T)).</title>
        <authorList>
            <person name="Lucas-Elio P."/>
            <person name="Goodwin L."/>
            <person name="Woyke T."/>
            <person name="Pitluck S."/>
            <person name="Nolan M."/>
            <person name="Kyrpides N.C."/>
            <person name="Detter J.C."/>
            <person name="Copeland A."/>
            <person name="Teshima H."/>
            <person name="Bruce D."/>
            <person name="Detter C."/>
            <person name="Tapia R."/>
            <person name="Han S."/>
            <person name="Land M.L."/>
            <person name="Ivanova N."/>
            <person name="Mikhailova N."/>
            <person name="Johnston A.W."/>
            <person name="Sanchez-Amat A."/>
        </authorList>
    </citation>
    <scope>NUCLEOTIDE SEQUENCE [LARGE SCALE GENOMIC DNA]</scope>
    <source>
        <strain evidence="2">ATCC 700492 / JCM 21426 / NBRC 103028 / MMB-1</strain>
    </source>
</reference>
<dbReference type="OrthoDB" id="5734488at2"/>
<keyword evidence="2" id="KW-1185">Reference proteome</keyword>
<dbReference type="KEGG" id="mme:Marme_3509"/>
<protein>
    <submittedName>
        <fullName evidence="1">Uncharacterized protein</fullName>
    </submittedName>
</protein>
<dbReference type="EMBL" id="CP002583">
    <property type="protein sequence ID" value="ADZ92724.1"/>
    <property type="molecule type" value="Genomic_DNA"/>
</dbReference>
<organism evidence="1 2">
    <name type="scientific">Marinomonas mediterranea (strain ATCC 700492 / JCM 21426 / NBRC 103028 / MMB-1)</name>
    <dbReference type="NCBI Taxonomy" id="717774"/>
    <lineage>
        <taxon>Bacteria</taxon>
        <taxon>Pseudomonadati</taxon>
        <taxon>Pseudomonadota</taxon>
        <taxon>Gammaproteobacteria</taxon>
        <taxon>Oceanospirillales</taxon>
        <taxon>Oceanospirillaceae</taxon>
        <taxon>Marinomonas</taxon>
    </lineage>
</organism>
<evidence type="ECO:0000313" key="2">
    <source>
        <dbReference type="Proteomes" id="UP000001062"/>
    </source>
</evidence>
<dbReference type="HOGENOM" id="CLU_2095793_0_0_6"/>
<gene>
    <name evidence="1" type="ordered locus">Marme_3509</name>
</gene>
<evidence type="ECO:0000313" key="1">
    <source>
        <dbReference type="EMBL" id="ADZ92724.1"/>
    </source>
</evidence>
<dbReference type="RefSeq" id="WP_013662626.1">
    <property type="nucleotide sequence ID" value="NC_015276.1"/>
</dbReference>